<protein>
    <submittedName>
        <fullName evidence="1">Uncharacterized protein</fullName>
    </submittedName>
</protein>
<dbReference type="EMBL" id="JBHSGV010000011">
    <property type="protein sequence ID" value="MFC4750102.1"/>
    <property type="molecule type" value="Genomic_DNA"/>
</dbReference>
<name>A0ABV9PJ61_9FLAO</name>
<evidence type="ECO:0000313" key="1">
    <source>
        <dbReference type="EMBL" id="MFC4750102.1"/>
    </source>
</evidence>
<proteinExistence type="predicted"/>
<keyword evidence="2" id="KW-1185">Reference proteome</keyword>
<sequence>MKYENLKKFIISTKASKSTIYRFYKKNEDLFSETKKPNGKRLFPSDHARYFDSEIMFDENKVLRQENQ</sequence>
<reference evidence="2" key="1">
    <citation type="journal article" date="2019" name="Int. J. Syst. Evol. Microbiol.">
        <title>The Global Catalogue of Microorganisms (GCM) 10K type strain sequencing project: providing services to taxonomists for standard genome sequencing and annotation.</title>
        <authorList>
            <consortium name="The Broad Institute Genomics Platform"/>
            <consortium name="The Broad Institute Genome Sequencing Center for Infectious Disease"/>
            <person name="Wu L."/>
            <person name="Ma J."/>
        </authorList>
    </citation>
    <scope>NUCLEOTIDE SEQUENCE [LARGE SCALE GENOMIC DNA]</scope>
    <source>
        <strain evidence="2">WYCCWR 13023</strain>
    </source>
</reference>
<evidence type="ECO:0000313" key="2">
    <source>
        <dbReference type="Proteomes" id="UP001595935"/>
    </source>
</evidence>
<accession>A0ABV9PJ61</accession>
<organism evidence="1 2">
    <name type="scientific">Flavobacterium branchiicola</name>
    <dbReference type="NCBI Taxonomy" id="1114875"/>
    <lineage>
        <taxon>Bacteria</taxon>
        <taxon>Pseudomonadati</taxon>
        <taxon>Bacteroidota</taxon>
        <taxon>Flavobacteriia</taxon>
        <taxon>Flavobacteriales</taxon>
        <taxon>Flavobacteriaceae</taxon>
        <taxon>Flavobacterium</taxon>
    </lineage>
</organism>
<dbReference type="Proteomes" id="UP001595935">
    <property type="component" value="Unassembled WGS sequence"/>
</dbReference>
<dbReference type="RefSeq" id="WP_246522467.1">
    <property type="nucleotide sequence ID" value="NZ_JAGYWA010000011.1"/>
</dbReference>
<comment type="caution">
    <text evidence="1">The sequence shown here is derived from an EMBL/GenBank/DDBJ whole genome shotgun (WGS) entry which is preliminary data.</text>
</comment>
<gene>
    <name evidence="1" type="ORF">ACFO5S_21805</name>
</gene>